<dbReference type="InterPro" id="IPR003593">
    <property type="entry name" value="AAA+_ATPase"/>
</dbReference>
<gene>
    <name evidence="5" type="ORF">DPPLL_08300</name>
</gene>
<keyword evidence="6" id="KW-1185">Reference proteome</keyword>
<sequence>MISVRSVNLSFHHNGVRLPVLKDISFELGAEDSCAIIGPSGCGKTSLLFLLNGLLQPDSGAITITGAPRCGTILQNFGLFPWKSVVQNIALGLSLRREPADTAGKRVKGLLEEMELTGFENHFPGQLSGGMQQRVALARALAIDPEILYMDEPLSSLDALTRERLQNLILHIGRTKRITTVLVTHSIEEAVFLGRRIILLSHRPGQIVRILDNPDAGSRDFRTSESFFRQCSTLRATLARETDESEA</sequence>
<dbReference type="InterPro" id="IPR027417">
    <property type="entry name" value="P-loop_NTPase"/>
</dbReference>
<dbReference type="RefSeq" id="WP_284153551.1">
    <property type="nucleotide sequence ID" value="NZ_AP025516.1"/>
</dbReference>
<dbReference type="GO" id="GO:0005524">
    <property type="term" value="F:ATP binding"/>
    <property type="evidence" value="ECO:0007669"/>
    <property type="project" value="UniProtKB-KW"/>
</dbReference>
<organism evidence="5 6">
    <name type="scientific">Desulfofustis limnaeus</name>
    <dbReference type="NCBI Taxonomy" id="2740163"/>
    <lineage>
        <taxon>Bacteria</taxon>
        <taxon>Pseudomonadati</taxon>
        <taxon>Thermodesulfobacteriota</taxon>
        <taxon>Desulfobulbia</taxon>
        <taxon>Desulfobulbales</taxon>
        <taxon>Desulfocapsaceae</taxon>
        <taxon>Desulfofustis</taxon>
    </lineage>
</organism>
<proteinExistence type="predicted"/>
<name>A0ABN6M0W1_9BACT</name>
<dbReference type="PROSITE" id="PS50893">
    <property type="entry name" value="ABC_TRANSPORTER_2"/>
    <property type="match status" value="1"/>
</dbReference>
<dbReference type="Proteomes" id="UP000830055">
    <property type="component" value="Chromosome"/>
</dbReference>
<dbReference type="PROSITE" id="PS00211">
    <property type="entry name" value="ABC_TRANSPORTER_1"/>
    <property type="match status" value="1"/>
</dbReference>
<accession>A0ABN6M0W1</accession>
<keyword evidence="3 5" id="KW-0067">ATP-binding</keyword>
<dbReference type="SMART" id="SM00382">
    <property type="entry name" value="AAA"/>
    <property type="match status" value="1"/>
</dbReference>
<feature type="domain" description="ABC transporter" evidence="4">
    <location>
        <begin position="4"/>
        <end position="227"/>
    </location>
</feature>
<dbReference type="EMBL" id="AP025516">
    <property type="protein sequence ID" value="BDD86465.1"/>
    <property type="molecule type" value="Genomic_DNA"/>
</dbReference>
<evidence type="ECO:0000256" key="3">
    <source>
        <dbReference type="ARBA" id="ARBA00022840"/>
    </source>
</evidence>
<protein>
    <submittedName>
        <fullName evidence="5">ABC transporter ATP-binding protein</fullName>
    </submittedName>
</protein>
<evidence type="ECO:0000313" key="5">
    <source>
        <dbReference type="EMBL" id="BDD86465.1"/>
    </source>
</evidence>
<evidence type="ECO:0000256" key="1">
    <source>
        <dbReference type="ARBA" id="ARBA00022448"/>
    </source>
</evidence>
<dbReference type="Gene3D" id="3.40.50.300">
    <property type="entry name" value="P-loop containing nucleotide triphosphate hydrolases"/>
    <property type="match status" value="1"/>
</dbReference>
<dbReference type="PANTHER" id="PTHR42788:SF13">
    <property type="entry name" value="ALIPHATIC SULFONATES IMPORT ATP-BINDING PROTEIN SSUB"/>
    <property type="match status" value="1"/>
</dbReference>
<dbReference type="PANTHER" id="PTHR42788">
    <property type="entry name" value="TAURINE IMPORT ATP-BINDING PROTEIN-RELATED"/>
    <property type="match status" value="1"/>
</dbReference>
<dbReference type="InterPro" id="IPR050166">
    <property type="entry name" value="ABC_transporter_ATP-bind"/>
</dbReference>
<evidence type="ECO:0000259" key="4">
    <source>
        <dbReference type="PROSITE" id="PS50893"/>
    </source>
</evidence>
<evidence type="ECO:0000313" key="6">
    <source>
        <dbReference type="Proteomes" id="UP000830055"/>
    </source>
</evidence>
<dbReference type="SUPFAM" id="SSF52540">
    <property type="entry name" value="P-loop containing nucleoside triphosphate hydrolases"/>
    <property type="match status" value="1"/>
</dbReference>
<dbReference type="InterPro" id="IPR003439">
    <property type="entry name" value="ABC_transporter-like_ATP-bd"/>
</dbReference>
<evidence type="ECO:0000256" key="2">
    <source>
        <dbReference type="ARBA" id="ARBA00022741"/>
    </source>
</evidence>
<reference evidence="5 6" key="1">
    <citation type="submission" date="2022-01" db="EMBL/GenBank/DDBJ databases">
        <title>Desulfofustis limnae sp. nov., a novel mesophilic sulfate-reducing bacterium isolated from marsh soil.</title>
        <authorList>
            <person name="Watanabe M."/>
            <person name="Takahashi A."/>
            <person name="Kojima H."/>
            <person name="Fukui M."/>
        </authorList>
    </citation>
    <scope>NUCLEOTIDE SEQUENCE [LARGE SCALE GENOMIC DNA]</scope>
    <source>
        <strain evidence="5 6">PPLL</strain>
    </source>
</reference>
<keyword evidence="2" id="KW-0547">Nucleotide-binding</keyword>
<dbReference type="Pfam" id="PF00005">
    <property type="entry name" value="ABC_tran"/>
    <property type="match status" value="1"/>
</dbReference>
<keyword evidence="1" id="KW-0813">Transport</keyword>
<dbReference type="InterPro" id="IPR017871">
    <property type="entry name" value="ABC_transporter-like_CS"/>
</dbReference>